<evidence type="ECO:0000313" key="2">
    <source>
        <dbReference type="EMBL" id="RTZ78057.1"/>
    </source>
</evidence>
<accession>A0A432G3N3</accession>
<dbReference type="EMBL" id="QNZM01000310">
    <property type="protein sequence ID" value="RTZ78057.1"/>
    <property type="molecule type" value="Genomic_DNA"/>
</dbReference>
<dbReference type="PANTHER" id="PTHR46124:SF2">
    <property type="entry name" value="D-AMINOACYL-TRNA DEACYLASE"/>
    <property type="match status" value="1"/>
</dbReference>
<organism evidence="2 3">
    <name type="scientific">SAR324 cluster bacterium</name>
    <dbReference type="NCBI Taxonomy" id="2024889"/>
    <lineage>
        <taxon>Bacteria</taxon>
        <taxon>Deltaproteobacteria</taxon>
        <taxon>SAR324 cluster</taxon>
    </lineage>
</organism>
<dbReference type="AlphaFoldDB" id="A0A432G3N3"/>
<dbReference type="InterPro" id="IPR018228">
    <property type="entry name" value="DNase_TatD-rel_CS"/>
</dbReference>
<proteinExistence type="predicted"/>
<keyword evidence="1 2" id="KW-0378">Hydrolase</keyword>
<evidence type="ECO:0000256" key="1">
    <source>
        <dbReference type="ARBA" id="ARBA00022801"/>
    </source>
</evidence>
<evidence type="ECO:0000313" key="3">
    <source>
        <dbReference type="Proteomes" id="UP000286732"/>
    </source>
</evidence>
<dbReference type="SUPFAM" id="SSF51556">
    <property type="entry name" value="Metallo-dependent hydrolases"/>
    <property type="match status" value="1"/>
</dbReference>
<sequence>MTSFIDTHCHLDILESTPEEAIIEAKQAGVKRIVTIAVDEPSLDFVSSTVQEFPAVYGSVGFHPHDASKLTKSLLQKIRQLAEEQHKLIAIGETGLDYHYMNSPAEIQQQAFRKQLQLAVELNLPVILHSREAETDTLSILQEFPVPSLGVAHSFTSSIEMARTLVEMGWY</sequence>
<dbReference type="GO" id="GO:0016788">
    <property type="term" value="F:hydrolase activity, acting on ester bonds"/>
    <property type="evidence" value="ECO:0007669"/>
    <property type="project" value="InterPro"/>
</dbReference>
<dbReference type="Gene3D" id="3.20.20.140">
    <property type="entry name" value="Metal-dependent hydrolases"/>
    <property type="match status" value="1"/>
</dbReference>
<dbReference type="PROSITE" id="PS01137">
    <property type="entry name" value="TATD_1"/>
    <property type="match status" value="1"/>
</dbReference>
<dbReference type="Proteomes" id="UP000286732">
    <property type="component" value="Unassembled WGS sequence"/>
</dbReference>
<dbReference type="Pfam" id="PF01026">
    <property type="entry name" value="TatD_DNase"/>
    <property type="match status" value="1"/>
</dbReference>
<dbReference type="InterPro" id="IPR001130">
    <property type="entry name" value="TatD-like"/>
</dbReference>
<dbReference type="PANTHER" id="PTHR46124">
    <property type="entry name" value="D-AMINOACYL-TRNA DEACYLASE"/>
    <property type="match status" value="1"/>
</dbReference>
<name>A0A432G3N3_9DELT</name>
<comment type="caution">
    <text evidence="2">The sequence shown here is derived from an EMBL/GenBank/DDBJ whole genome shotgun (WGS) entry which is preliminary data.</text>
</comment>
<feature type="non-terminal residue" evidence="2">
    <location>
        <position position="171"/>
    </location>
</feature>
<reference evidence="2 3" key="1">
    <citation type="submission" date="2018-06" db="EMBL/GenBank/DDBJ databases">
        <title>Combined omics and stable isotope probing to characterize newly discovered Mariana Back-Arc vent microbial communities.</title>
        <authorList>
            <person name="Trembath-Reichert E."/>
            <person name="Huber J.A."/>
        </authorList>
    </citation>
    <scope>NUCLEOTIDE SEQUENCE [LARGE SCALE GENOMIC DNA]</scope>
    <source>
        <strain evidence="2">MAG 63_2</strain>
    </source>
</reference>
<protein>
    <submittedName>
        <fullName evidence="2">Hydrolase TatD</fullName>
    </submittedName>
</protein>
<dbReference type="InterPro" id="IPR032466">
    <property type="entry name" value="Metal_Hydrolase"/>
</dbReference>
<dbReference type="CDD" id="cd01310">
    <property type="entry name" value="TatD_DNAse"/>
    <property type="match status" value="1"/>
</dbReference>
<gene>
    <name evidence="2" type="ORF">DSY98_07965</name>
</gene>